<evidence type="ECO:0000313" key="1">
    <source>
        <dbReference type="EMBL" id="KXS96366.1"/>
    </source>
</evidence>
<organism evidence="1 2">
    <name type="scientific">Pseudocercospora musae</name>
    <dbReference type="NCBI Taxonomy" id="113226"/>
    <lineage>
        <taxon>Eukaryota</taxon>
        <taxon>Fungi</taxon>
        <taxon>Dikarya</taxon>
        <taxon>Ascomycota</taxon>
        <taxon>Pezizomycotina</taxon>
        <taxon>Dothideomycetes</taxon>
        <taxon>Dothideomycetidae</taxon>
        <taxon>Mycosphaerellales</taxon>
        <taxon>Mycosphaerellaceae</taxon>
        <taxon>Pseudocercospora</taxon>
    </lineage>
</organism>
<keyword evidence="2" id="KW-1185">Reference proteome</keyword>
<name>A0A139H1M5_9PEZI</name>
<proteinExistence type="predicted"/>
<gene>
    <name evidence="1" type="ORF">AC579_2783</name>
</gene>
<accession>A0A139H1M5</accession>
<sequence>MPPPYIPPMPPNRLYGELYELMPLIPPYPYGEEYGDVRFVCTLAVAGRRSSLRALCRRRYVERNVSKHLNSMSSSCGVDKLADEPTIADQGISATTHSMAGKCAGHWTWRW</sequence>
<comment type="caution">
    <text evidence="1">The sequence shown here is derived from an EMBL/GenBank/DDBJ whole genome shotgun (WGS) entry which is preliminary data.</text>
</comment>
<protein>
    <submittedName>
        <fullName evidence="1">Uncharacterized protein</fullName>
    </submittedName>
</protein>
<dbReference type="AlphaFoldDB" id="A0A139H1M5"/>
<dbReference type="Proteomes" id="UP000073492">
    <property type="component" value="Unassembled WGS sequence"/>
</dbReference>
<dbReference type="EMBL" id="LFZO01000834">
    <property type="protein sequence ID" value="KXS96366.1"/>
    <property type="molecule type" value="Genomic_DNA"/>
</dbReference>
<evidence type="ECO:0000313" key="2">
    <source>
        <dbReference type="Proteomes" id="UP000073492"/>
    </source>
</evidence>
<reference evidence="1 2" key="1">
    <citation type="submission" date="2015-07" db="EMBL/GenBank/DDBJ databases">
        <title>Comparative genomics of the Sigatoka disease complex on banana suggests a link between parallel evolutionary changes in Pseudocercospora fijiensis and Pseudocercospora eumusae and increased virulence on the banana host.</title>
        <authorList>
            <person name="Chang T.-C."/>
            <person name="Salvucci A."/>
            <person name="Crous P.W."/>
            <person name="Stergiopoulos I."/>
        </authorList>
    </citation>
    <scope>NUCLEOTIDE SEQUENCE [LARGE SCALE GENOMIC DNA]</scope>
    <source>
        <strain evidence="1 2">CBS 116634</strain>
    </source>
</reference>